<proteinExistence type="predicted"/>
<evidence type="ECO:0000313" key="2">
    <source>
        <dbReference type="EMBL" id="ORV05572.1"/>
    </source>
</evidence>
<dbReference type="Pfam" id="PF08530">
    <property type="entry name" value="PepX_C"/>
    <property type="match status" value="1"/>
</dbReference>
<dbReference type="RefSeq" id="WP_234810486.1">
    <property type="nucleotide sequence ID" value="NZ_AP022603.1"/>
</dbReference>
<dbReference type="Gene3D" id="1.10.3020.10">
    <property type="entry name" value="alpha-amino acid ester hydrolase ( Helical cap domain)"/>
    <property type="match status" value="1"/>
</dbReference>
<dbReference type="SUPFAM" id="SSF53474">
    <property type="entry name" value="alpha/beta-Hydrolases"/>
    <property type="match status" value="1"/>
</dbReference>
<dbReference type="Proteomes" id="UP000193484">
    <property type="component" value="Unassembled WGS sequence"/>
</dbReference>
<evidence type="ECO:0000256" key="1">
    <source>
        <dbReference type="ARBA" id="ARBA00022801"/>
    </source>
</evidence>
<dbReference type="Gene3D" id="3.40.50.1820">
    <property type="entry name" value="alpha/beta hydrolase"/>
    <property type="match status" value="1"/>
</dbReference>
<protein>
    <submittedName>
        <fullName evidence="2">Hydrolase</fullName>
    </submittedName>
</protein>
<evidence type="ECO:0000313" key="3">
    <source>
        <dbReference type="Proteomes" id="UP000193484"/>
    </source>
</evidence>
<dbReference type="EMBL" id="LQOJ01000024">
    <property type="protein sequence ID" value="ORV05572.1"/>
    <property type="molecule type" value="Genomic_DNA"/>
</dbReference>
<name>A0A1X1RGT1_MYCFA</name>
<sequence length="537" mass="58560">MPSPSRIAHRALSRICGLPAPTHRYRVHRGVVVPMRDGVELLADHYAPERAVGTLLVRSPYGRGFPFAPLYAAAYAARGYHVILQSVRGTFGSGGDFDPAVNEAADGLDTAAWLREQPWYTRSFGTIGLSYLGQTQFALMQDPPPDLAAAVIVVGVHDFAEATWGTGAFTVNDFLGWSAAISRQEDNEPLSALLRAPRNRAEVRRAAGALPLGAAGRALLGDGAPWWERWAGHPDVEDPFWRPYRHYGGLEHPRVPVLLIGGWSDLFLDQTVAQYRMLRDRGAEVALTVGPWTHGQMMTRAAALVLRESLDWLGSRVGDRPARPRPRTRIFVTGAQRWSELPDWPPAADTHTLYIEPGRLDAQPGGPAAPSSFTFDPRRPTPTLGGRLLSPDAGRRRDDALAARPDVLSFTGPALTDDLEVHGNPVVGLAHTCDNPNFDVFVRVSEVDRRGRSRNVSDGFRRFTGDDDGPVRLRLDEIAHRFAAGSRIRLLIAGGSHPRFVRNLGTGEPPADGTGLRASTQAIGHGGASRLLLPVRR</sequence>
<keyword evidence="3" id="KW-1185">Reference proteome</keyword>
<dbReference type="NCBIfam" id="TIGR00976">
    <property type="entry name" value="CocE_NonD"/>
    <property type="match status" value="1"/>
</dbReference>
<dbReference type="InterPro" id="IPR029058">
    <property type="entry name" value="AB_hydrolase_fold"/>
</dbReference>
<dbReference type="InterPro" id="IPR008979">
    <property type="entry name" value="Galactose-bd-like_sf"/>
</dbReference>
<dbReference type="InterPro" id="IPR013736">
    <property type="entry name" value="Xaa-Pro_dipept_C"/>
</dbReference>
<dbReference type="Gene3D" id="2.60.120.260">
    <property type="entry name" value="Galactose-binding domain-like"/>
    <property type="match status" value="1"/>
</dbReference>
<dbReference type="GO" id="GO:0008239">
    <property type="term" value="F:dipeptidyl-peptidase activity"/>
    <property type="evidence" value="ECO:0007669"/>
    <property type="project" value="InterPro"/>
</dbReference>
<accession>A0A1X1RGT1</accession>
<gene>
    <name evidence="2" type="ORF">AWC04_06895</name>
</gene>
<dbReference type="InterPro" id="IPR005674">
    <property type="entry name" value="CocE/Ser_esterase"/>
</dbReference>
<reference evidence="2 3" key="1">
    <citation type="submission" date="2016-01" db="EMBL/GenBank/DDBJ databases">
        <title>The new phylogeny of the genus Mycobacterium.</title>
        <authorList>
            <person name="Tarcisio F."/>
            <person name="Conor M."/>
            <person name="Antonella G."/>
            <person name="Elisabetta G."/>
            <person name="Giulia F.S."/>
            <person name="Sara T."/>
            <person name="Anna F."/>
            <person name="Clotilde B."/>
            <person name="Roberto B."/>
            <person name="Veronica D.S."/>
            <person name="Fabio R."/>
            <person name="Monica P."/>
            <person name="Olivier J."/>
            <person name="Enrico T."/>
            <person name="Nicola S."/>
        </authorList>
    </citation>
    <scope>NUCLEOTIDE SEQUENCE [LARGE SCALE GENOMIC DNA]</scope>
    <source>
        <strain evidence="2 3">DSM 44179</strain>
    </source>
</reference>
<dbReference type="InterPro" id="IPR000383">
    <property type="entry name" value="Xaa-Pro-like_dom"/>
</dbReference>
<dbReference type="SMART" id="SM00939">
    <property type="entry name" value="PepX_C"/>
    <property type="match status" value="1"/>
</dbReference>
<dbReference type="SUPFAM" id="SSF49785">
    <property type="entry name" value="Galactose-binding domain-like"/>
    <property type="match status" value="1"/>
</dbReference>
<dbReference type="AlphaFoldDB" id="A0A1X1RGT1"/>
<organism evidence="2 3">
    <name type="scientific">Mycolicibacterium fallax</name>
    <name type="common">Mycobacterium fallax</name>
    <dbReference type="NCBI Taxonomy" id="1793"/>
    <lineage>
        <taxon>Bacteria</taxon>
        <taxon>Bacillati</taxon>
        <taxon>Actinomycetota</taxon>
        <taxon>Actinomycetes</taxon>
        <taxon>Mycobacteriales</taxon>
        <taxon>Mycobacteriaceae</taxon>
        <taxon>Mycolicibacterium</taxon>
    </lineage>
</organism>
<comment type="caution">
    <text evidence="2">The sequence shown here is derived from an EMBL/GenBank/DDBJ whole genome shotgun (WGS) entry which is preliminary data.</text>
</comment>
<dbReference type="STRING" id="1793.AWC04_06895"/>
<keyword evidence="1 2" id="KW-0378">Hydrolase</keyword>
<dbReference type="Pfam" id="PF02129">
    <property type="entry name" value="Peptidase_S15"/>
    <property type="match status" value="1"/>
</dbReference>